<dbReference type="SMART" id="SM00347">
    <property type="entry name" value="HTH_MARR"/>
    <property type="match status" value="1"/>
</dbReference>
<dbReference type="PRINTS" id="PR00598">
    <property type="entry name" value="HTHMARR"/>
</dbReference>
<dbReference type="RefSeq" id="WP_171199166.1">
    <property type="nucleotide sequence ID" value="NZ_JABEND010000003.1"/>
</dbReference>
<accession>A0A849A605</accession>
<name>A0A849A605_9ACTN</name>
<dbReference type="EMBL" id="JABEND010000003">
    <property type="protein sequence ID" value="NNG35487.1"/>
    <property type="molecule type" value="Genomic_DNA"/>
</dbReference>
<reference evidence="2 3" key="1">
    <citation type="submission" date="2020-05" db="EMBL/GenBank/DDBJ databases">
        <title>Nakamurella sp. DB0629 isolated from air conditioner.</title>
        <authorList>
            <person name="Kim D.H."/>
            <person name="Kim D.-U."/>
        </authorList>
    </citation>
    <scope>NUCLEOTIDE SEQUENCE [LARGE SCALE GENOMIC DNA]</scope>
    <source>
        <strain evidence="2 3">DB0629</strain>
    </source>
</reference>
<dbReference type="InterPro" id="IPR036388">
    <property type="entry name" value="WH-like_DNA-bd_sf"/>
</dbReference>
<sequence>MAEDALPFESATGFLLARLGSMATRSWQAMLQTHGLSPHEHAVLLALQSHHQVGQQALARYIAVDPRNVVPIVDSLESRGLVRRAVDPSDRRRRLIDLTPKGRRTAERLASSATGSEREFLRGLTLREQDTLNRLLRKLRAALVEAGD</sequence>
<dbReference type="PROSITE" id="PS50995">
    <property type="entry name" value="HTH_MARR_2"/>
    <property type="match status" value="1"/>
</dbReference>
<dbReference type="Gene3D" id="1.10.10.10">
    <property type="entry name" value="Winged helix-like DNA-binding domain superfamily/Winged helix DNA-binding domain"/>
    <property type="match status" value="1"/>
</dbReference>
<gene>
    <name evidence="2" type="ORF">HKD39_07135</name>
</gene>
<dbReference type="InterPro" id="IPR036390">
    <property type="entry name" value="WH_DNA-bd_sf"/>
</dbReference>
<dbReference type="AlphaFoldDB" id="A0A849A605"/>
<dbReference type="PANTHER" id="PTHR33164:SF95">
    <property type="entry name" value="TRANSCRIPTIONAL REGULATOR"/>
    <property type="match status" value="1"/>
</dbReference>
<organism evidence="2 3">
    <name type="scientific">Nakamurella aerolata</name>
    <dbReference type="NCBI Taxonomy" id="1656892"/>
    <lineage>
        <taxon>Bacteria</taxon>
        <taxon>Bacillati</taxon>
        <taxon>Actinomycetota</taxon>
        <taxon>Actinomycetes</taxon>
        <taxon>Nakamurellales</taxon>
        <taxon>Nakamurellaceae</taxon>
        <taxon>Nakamurella</taxon>
    </lineage>
</organism>
<dbReference type="SUPFAM" id="SSF46785">
    <property type="entry name" value="Winged helix' DNA-binding domain"/>
    <property type="match status" value="1"/>
</dbReference>
<evidence type="ECO:0000259" key="1">
    <source>
        <dbReference type="PROSITE" id="PS50995"/>
    </source>
</evidence>
<evidence type="ECO:0000313" key="3">
    <source>
        <dbReference type="Proteomes" id="UP000562984"/>
    </source>
</evidence>
<dbReference type="GO" id="GO:0006950">
    <property type="term" value="P:response to stress"/>
    <property type="evidence" value="ECO:0007669"/>
    <property type="project" value="TreeGrafter"/>
</dbReference>
<dbReference type="InterPro" id="IPR039422">
    <property type="entry name" value="MarR/SlyA-like"/>
</dbReference>
<keyword evidence="3" id="KW-1185">Reference proteome</keyword>
<comment type="caution">
    <text evidence="2">The sequence shown here is derived from an EMBL/GenBank/DDBJ whole genome shotgun (WGS) entry which is preliminary data.</text>
</comment>
<dbReference type="PANTHER" id="PTHR33164">
    <property type="entry name" value="TRANSCRIPTIONAL REGULATOR, MARR FAMILY"/>
    <property type="match status" value="1"/>
</dbReference>
<feature type="domain" description="HTH marR-type" evidence="1">
    <location>
        <begin position="9"/>
        <end position="141"/>
    </location>
</feature>
<dbReference type="InterPro" id="IPR000835">
    <property type="entry name" value="HTH_MarR-typ"/>
</dbReference>
<dbReference type="Pfam" id="PF12802">
    <property type="entry name" value="MarR_2"/>
    <property type="match status" value="1"/>
</dbReference>
<dbReference type="Proteomes" id="UP000562984">
    <property type="component" value="Unassembled WGS sequence"/>
</dbReference>
<protein>
    <submittedName>
        <fullName evidence="2">MarR family transcriptional regulator</fullName>
    </submittedName>
</protein>
<proteinExistence type="predicted"/>
<dbReference type="GO" id="GO:0003700">
    <property type="term" value="F:DNA-binding transcription factor activity"/>
    <property type="evidence" value="ECO:0007669"/>
    <property type="project" value="InterPro"/>
</dbReference>
<evidence type="ECO:0000313" key="2">
    <source>
        <dbReference type="EMBL" id="NNG35487.1"/>
    </source>
</evidence>